<evidence type="ECO:0000313" key="2">
    <source>
        <dbReference type="EMBL" id="ACU73136.1"/>
    </source>
</evidence>
<dbReference type="KEGG" id="cai:Caci_4272"/>
<accession>C7QI91</accession>
<dbReference type="STRING" id="479433.Caci_4272"/>
<evidence type="ECO:0000313" key="3">
    <source>
        <dbReference type="Proteomes" id="UP000000851"/>
    </source>
</evidence>
<dbReference type="OrthoDB" id="3854596at2"/>
<keyword evidence="1" id="KW-0812">Transmembrane</keyword>
<dbReference type="eggNOG" id="ENOG502ZMVW">
    <property type="taxonomic scope" value="Bacteria"/>
</dbReference>
<dbReference type="EMBL" id="CP001700">
    <property type="protein sequence ID" value="ACU73136.1"/>
    <property type="molecule type" value="Genomic_DNA"/>
</dbReference>
<evidence type="ECO:0000256" key="1">
    <source>
        <dbReference type="SAM" id="Phobius"/>
    </source>
</evidence>
<protein>
    <submittedName>
        <fullName evidence="2">Uncharacterized protein</fullName>
    </submittedName>
</protein>
<sequence>MTEDLTPAIALDTATSLRAAADRRPFPAWFPPTVGVGYAASLSLMGTGYLLHGTASRAVGLTGAALVVLTFTTMLAVVAGWRRSGVVPKFEACAVDPATRRRQLRTAGLFGALMAAAMVAVVIAQWGWLEIAVGLLLGAATWRRLADQAAR</sequence>
<keyword evidence="1" id="KW-0472">Membrane</keyword>
<feature type="transmembrane region" description="Helical" evidence="1">
    <location>
        <begin position="28"/>
        <end position="52"/>
    </location>
</feature>
<keyword evidence="1" id="KW-1133">Transmembrane helix</keyword>
<dbReference type="RefSeq" id="WP_015792865.1">
    <property type="nucleotide sequence ID" value="NC_013131.1"/>
</dbReference>
<organism evidence="2 3">
    <name type="scientific">Catenulispora acidiphila (strain DSM 44928 / JCM 14897 / NBRC 102108 / NRRL B-24433 / ID139908)</name>
    <dbReference type="NCBI Taxonomy" id="479433"/>
    <lineage>
        <taxon>Bacteria</taxon>
        <taxon>Bacillati</taxon>
        <taxon>Actinomycetota</taxon>
        <taxon>Actinomycetes</taxon>
        <taxon>Catenulisporales</taxon>
        <taxon>Catenulisporaceae</taxon>
        <taxon>Catenulispora</taxon>
    </lineage>
</organism>
<gene>
    <name evidence="2" type="ordered locus">Caci_4272</name>
</gene>
<dbReference type="HOGENOM" id="CLU_1728045_0_0_11"/>
<proteinExistence type="predicted"/>
<dbReference type="Proteomes" id="UP000000851">
    <property type="component" value="Chromosome"/>
</dbReference>
<reference evidence="2 3" key="1">
    <citation type="journal article" date="2009" name="Stand. Genomic Sci.">
        <title>Complete genome sequence of Catenulispora acidiphila type strain (ID 139908).</title>
        <authorList>
            <person name="Copeland A."/>
            <person name="Lapidus A."/>
            <person name="Glavina Del Rio T."/>
            <person name="Nolan M."/>
            <person name="Lucas S."/>
            <person name="Chen F."/>
            <person name="Tice H."/>
            <person name="Cheng J.F."/>
            <person name="Bruce D."/>
            <person name="Goodwin L."/>
            <person name="Pitluck S."/>
            <person name="Mikhailova N."/>
            <person name="Pati A."/>
            <person name="Ivanova N."/>
            <person name="Mavromatis K."/>
            <person name="Chen A."/>
            <person name="Palaniappan K."/>
            <person name="Chain P."/>
            <person name="Land M."/>
            <person name="Hauser L."/>
            <person name="Chang Y.J."/>
            <person name="Jeffries C.D."/>
            <person name="Chertkov O."/>
            <person name="Brettin T."/>
            <person name="Detter J.C."/>
            <person name="Han C."/>
            <person name="Ali Z."/>
            <person name="Tindall B.J."/>
            <person name="Goker M."/>
            <person name="Bristow J."/>
            <person name="Eisen J.A."/>
            <person name="Markowitz V."/>
            <person name="Hugenholtz P."/>
            <person name="Kyrpides N.C."/>
            <person name="Klenk H.P."/>
        </authorList>
    </citation>
    <scope>NUCLEOTIDE SEQUENCE [LARGE SCALE GENOMIC DNA]</scope>
    <source>
        <strain evidence="3">DSM 44928 / JCM 14897 / NBRC 102108 / NRRL B-24433 / ID139908</strain>
    </source>
</reference>
<name>C7QI91_CATAD</name>
<keyword evidence="3" id="KW-1185">Reference proteome</keyword>
<dbReference type="InParanoid" id="C7QI91"/>
<dbReference type="AlphaFoldDB" id="C7QI91"/>
<feature type="transmembrane region" description="Helical" evidence="1">
    <location>
        <begin position="58"/>
        <end position="81"/>
    </location>
</feature>
<feature type="transmembrane region" description="Helical" evidence="1">
    <location>
        <begin position="107"/>
        <end position="128"/>
    </location>
</feature>